<feature type="repeat" description="Xin" evidence="5">
    <location>
        <begin position="682"/>
        <end position="697"/>
    </location>
</feature>
<keyword evidence="6" id="KW-0175">Coiled coil</keyword>
<dbReference type="CTD" id="129446"/>
<feature type="compositionally biased region" description="Pro residues" evidence="7">
    <location>
        <begin position="2077"/>
        <end position="2088"/>
    </location>
</feature>
<organism evidence="8 9">
    <name type="scientific">Monodelphis domestica</name>
    <name type="common">Gray short-tailed opossum</name>
    <dbReference type="NCBI Taxonomy" id="13616"/>
    <lineage>
        <taxon>Eukaryota</taxon>
        <taxon>Metazoa</taxon>
        <taxon>Chordata</taxon>
        <taxon>Craniata</taxon>
        <taxon>Vertebrata</taxon>
        <taxon>Euteleostomi</taxon>
        <taxon>Mammalia</taxon>
        <taxon>Metatheria</taxon>
        <taxon>Didelphimorphia</taxon>
        <taxon>Didelphidae</taxon>
        <taxon>Monodelphis</taxon>
    </lineage>
</organism>
<feature type="compositionally biased region" description="Basic and acidic residues" evidence="7">
    <location>
        <begin position="2569"/>
        <end position="2593"/>
    </location>
</feature>
<feature type="repeat" description="Xin" evidence="5">
    <location>
        <begin position="1261"/>
        <end position="1276"/>
    </location>
</feature>
<feature type="repeat" description="Xin" evidence="5">
    <location>
        <begin position="611"/>
        <end position="626"/>
    </location>
</feature>
<feature type="region of interest" description="Disordered" evidence="7">
    <location>
        <begin position="2456"/>
        <end position="2491"/>
    </location>
</feature>
<dbReference type="GO" id="GO:0001725">
    <property type="term" value="C:stress fiber"/>
    <property type="evidence" value="ECO:0007669"/>
    <property type="project" value="Ensembl"/>
</dbReference>
<feature type="region of interest" description="Disordered" evidence="7">
    <location>
        <begin position="2561"/>
        <end position="2628"/>
    </location>
</feature>
<dbReference type="Proteomes" id="UP000002280">
    <property type="component" value="Chromosome 4"/>
</dbReference>
<reference evidence="8" key="2">
    <citation type="submission" date="2025-08" db="UniProtKB">
        <authorList>
            <consortium name="Ensembl"/>
        </authorList>
    </citation>
    <scope>IDENTIFICATION</scope>
</reference>
<dbReference type="OMA" id="MPLYAIQ"/>
<feature type="repeat" description="Xin" evidence="5">
    <location>
        <begin position="1045"/>
        <end position="1060"/>
    </location>
</feature>
<feature type="region of interest" description="Disordered" evidence="7">
    <location>
        <begin position="2153"/>
        <end position="2296"/>
    </location>
</feature>
<dbReference type="OrthoDB" id="6129702at2759"/>
<evidence type="ECO:0000256" key="4">
    <source>
        <dbReference type="ARBA" id="ARBA00023203"/>
    </source>
</evidence>
<feature type="repeat" description="Xin" evidence="5">
    <location>
        <begin position="422"/>
        <end position="437"/>
    </location>
</feature>
<feature type="repeat" description="Xin" evidence="5">
    <location>
        <begin position="577"/>
        <end position="592"/>
    </location>
</feature>
<dbReference type="PANTHER" id="PTHR22591:SF1">
    <property type="entry name" value="XIN ACTIN-BINDING REPEAT-CONTAINING PROTEIN 2"/>
    <property type="match status" value="1"/>
</dbReference>
<dbReference type="GO" id="GO:0007015">
    <property type="term" value="P:actin filament organization"/>
    <property type="evidence" value="ECO:0000318"/>
    <property type="project" value="GO_Central"/>
</dbReference>
<feature type="repeat" description="Xin" evidence="5">
    <location>
        <begin position="645"/>
        <end position="660"/>
    </location>
</feature>
<evidence type="ECO:0000313" key="9">
    <source>
        <dbReference type="Proteomes" id="UP000002280"/>
    </source>
</evidence>
<feature type="compositionally biased region" description="Basic and acidic residues" evidence="7">
    <location>
        <begin position="2259"/>
        <end position="2275"/>
    </location>
</feature>
<feature type="compositionally biased region" description="Polar residues" evidence="7">
    <location>
        <begin position="2233"/>
        <end position="2258"/>
    </location>
</feature>
<feature type="region of interest" description="Disordered" evidence="7">
    <location>
        <begin position="2073"/>
        <end position="2100"/>
    </location>
</feature>
<evidence type="ECO:0000256" key="7">
    <source>
        <dbReference type="SAM" id="MobiDB-lite"/>
    </source>
</evidence>
<feature type="coiled-coil region" evidence="6">
    <location>
        <begin position="2777"/>
        <end position="2804"/>
    </location>
</feature>
<keyword evidence="2" id="KW-0677">Repeat</keyword>
<feature type="repeat" description="Xin" evidence="5">
    <location>
        <begin position="897"/>
        <end position="912"/>
    </location>
</feature>
<dbReference type="STRING" id="13616.ENSMODP00000050975"/>
<feature type="region of interest" description="Disordered" evidence="7">
    <location>
        <begin position="2889"/>
        <end position="2984"/>
    </location>
</feature>
<feature type="compositionally biased region" description="Low complexity" evidence="7">
    <location>
        <begin position="191"/>
        <end position="211"/>
    </location>
</feature>
<feature type="compositionally biased region" description="Polar residues" evidence="7">
    <location>
        <begin position="2958"/>
        <end position="2974"/>
    </location>
</feature>
<feature type="compositionally biased region" description="Basic and acidic residues" evidence="7">
    <location>
        <begin position="2889"/>
        <end position="2908"/>
    </location>
</feature>
<dbReference type="FunCoup" id="A0A5F8GTW9">
    <property type="interactions" value="34"/>
</dbReference>
<feature type="region of interest" description="Disordered" evidence="7">
    <location>
        <begin position="191"/>
        <end position="228"/>
    </location>
</feature>
<sequence length="3350" mass="380275">MAMYQAAVSRGDCSSSSSFSANMMEESETRTVPGGLARVKKQFERDETASSHNTFSQYQHQQRFDQEVTSRSHINISSGHRETEEYEQGTSKTSQIEVSHLEKHAQEVNRASRSSQYVQETVIDTPEDDEIPKVSTQFLKQHFEKTAQEKVLHSDRDVASPSKQIKIDSEYNGTVWPSPVVTCIAASASASQRQDASSVSRTEYNSTSSSSAQVNTTNFGKTEDFLPPPSKVVPTLEDVTAFSQSPECPKPPGKCPIPKDLYSKQRNLYELNRLYKHIHPELRKNLEQDYISDVSEIVSCHVDTGDSVSADVQQTRYVFENTGDSQQKCLNPEREYLEWDEILKGEVQSMRWIFENQPLDSIKDQSPDEGNGKKSIADQEIIAGGDVKYTTWMFETQPIDTLGFHSSGSPESNEKVPELARGDVRTATWMFETQPLDSMNKIYQDQQEGSEGIAIKDITGGDVKTVKYLFETQNLDQLGQLYSVDEANLLQLRSELKEIKGNVKRSIKHFETQPLYVIKDDLGQILEIKTVHREDIEKGDVRTARWMFETQPLDMINKDITEVKVVRGISMEENIRGGVSKAKWLFETQPLESIKEESEVSVIEKETIIGTDVSRKCWMFETHPLDTLKEVTDSNPLPAEEIIGGDVKATKYLFETLPMDILKDSPEVGKLQKIAASEEEKGDVRHQKWVFETQPLENIREGEKEYIKTVKLEEIDKGDVRSYTHIFESNNLIKFDESHKIQVEGVTRGAVEYNKSLFETTPLYAIQDHLGRYHEVKTVQQEEILRGDVRSCRWLFETRPIDQFDESIHKYQIIKGISSREIQSGDVKSAKWLFETQPLDSIKHFNSMEDSESTKQQTMDVVKGDVKAYTWLFETQPMETLYDKTELITNNEEIQKGDVKTCTWLFETQPLDEIRDDSEAIVKLQTVKQEDIQGRDVRTACFLFETENLDNIQGEEGKEIKSVEVDIQSGDVSGMKYKFENQSLDSISSSSEEVLKKIKTLQAEDIQRGDVLNCRWLFENQPIDMIKEIQEGDESLKTVTDIQGGNVRKGCFIFETFSLDQIKDKSEEISIEKTFSKDEIIKGDVKNYRMLFETQPLYAIQDKEGYYHEVTTVKKEEVIHGDVRGTRWLFETKPLDSINESENVYVIKSVTQEDIQKGDVSSVRYRFETQPLDTISKGAKVIVPTIDCIQGGNVKYHKQLFESEESEKRTHIRTVSVNEIQQGNVKTSTWLFETHTLDELRGEGSEYEHIKTVTKEDVQKGDVKQAVWLFENQTLDSIKETDEYFTEVTREEIPHSDVKTTTWLFETTPLHEFNENKVEKEEIIGKSIKKTLEELYSQKMIESHGIIIEENEVGDVRMAKYKLMNQESPEIQKEEVIRGDIRTIMMNLLSKRDDAKREILVSEEEKGNVSLTKAQLLNRSTEIQSEKEEIVRGDIQQAIKNLFSEERAVKQGIIIQEDERGDINMTIYCLLHENDNDCKLEHEEIIGGDVKRTIHNFLSSAANYEIAKKTKIDASERGNVQFFTTCIEAGALDYLKLLQTGSNETVTTGKQEGEEEIIGGDVEGTKLLLQKRKSQIERTVNETDIIPGDVHNTVKVFMTEPLSTSCQVPKEEIIKGDLKATLNSLSEAINQKTVTKREEIMKADMYATMKSLEEARHQWKGTEKTDIIPGDIKQTIESLEKAVNTKTEILKKELIRDDLESTLRTLKEDQHSFKKIDQKNTIKQEKQTLRHDLIDSTEEHKAQDKQVATSRDIKMTLEAKPESFEQETKHLDELGILKQTAVKSFRGYSKGEHSDIVPPEAPKGTVKIVIGRDQNYDALEKSLQKLSDTPHNTLQNLVQDGDQNSIRNDALRAQYLREGLVRSQAASYSSVQKNLRTEKPETGALLKKDAASSAGLTIDKMQQNQTCVLSSDQQIEGSSYEKSQKRTKKTKISADIPICKSHASPQPVSIPDNGNETCGKTGPVQKEILLKEQMRQAQHTSEVFQRNEMNLQKMQPFVPLVLKQDIQSVSEEKATKGNRGKFKGTTERNTMIDVHQKNENFQTRVDASTNLKMTAGKSYNPGKLATVSNVTETHSFLPPPSPPPPPPSNASSEIEFPLPPPPPLMMFSEKHEFSSLPSTEKIKGEFDGFPCLPPPPPLVDDRSEGECPSTFLPPPPPLSQNPINFSSSTIQTKGSGENVQQLCQESVQTHSRSRSLAGKSTAIPPSPKFPKPKFFRQSDENGNSINPKVKPLSLQSNIDTTKTKQQNSVMRKSSVELTQTKEKTYTEISEEKKASTAEPTKPSIQTIQETLPPKEEKISTLVKSHSFPLDAEPISPKPYTRKFKTPLMIAEEKYRQQREEIEKQKHQSSCHHIVKTESHDGTELKSELKIPSQKPMEDDSLPAPAAETIHLNTKYDVNLQTKENSSENQISESSVVSMATQKLHSVLDISMDKEHHQKEVLQCSRDIMQHSLAHQMEQTHQEYTSHLREEESNKKQLCSTPSKPVSPKLKGKSIKYPTLELSLSGIPQNFKETFLKQPVANVQTTTKQEQETLKNEIRTAIKNKQNTAEECYQLHMNEKRGMNKMPTNHSEKKQERESNKVYETQREGKESVSKKILATQKENQRQVLVGPKHQRIAERKEECPKKKSAEKVVQQKVIDAHIDSQTQNFHQTQIHASESKVNHKKLSQQSNNLKEECLTIKSIQQKQVPLNTKDSKEEITENKILFSSLQCSQQDDGKSAVNILDFLRKREELQQILFRVKQFEKEPNKNDIKTFQILLNIIPAWLMNEERKENGMHIAMDNNLEKMKEEITQIKNEVEEMLVSCENTIQMCMNSSKGGKLRTEPPSEASAQISNTSAGFNKKNQKEEKIMKVKESHQKEKSNYSGASPQISKISVESSKMIQKEKKIVEEKESHQKVKSQHEIKQIECRTISPHLKQRSPSPTFITIESTARRTETPTVNKSLSPEKKESRPIPLSRTRSTTPPSGVRQASDSPSPPRSHSEQLAKLKDTTAKLSQRTCHYQSVTPGPVIEKRAEIVKSPATLRRQIKTETPVPINVSHVTTSTVLEAKEAQEKVQKVEKRETYVRRDGAKITEHIVPGTESFDSIEIIHKVEVPQVGMSGHSKIYEASNQTLHVAENVVKSHESGTNRWLGKFQNDPIFEAKSNRTVHTNGEVNHNLRQEMQTFSKKGFGLTAMESESINSSFRNFSCSHSNDLQNKVPYKQPIQGSEAKPLRECFSGVDAYENKMVGSRTIGSSAQNVEAVKSGFDFKHAPPTYEDVIAGHILDISAEDSPEELLRNFQKTWQESERVFQSLGYAVSDTSATEMKSSFHEEAAFRSETSTSGQGNVYAMSKDCLSNGMSGSRQEHFS</sequence>
<evidence type="ECO:0000256" key="6">
    <source>
        <dbReference type="SAM" id="Coils"/>
    </source>
</evidence>
<feature type="repeat" description="Xin" evidence="5">
    <location>
        <begin position="970"/>
        <end position="985"/>
    </location>
</feature>
<evidence type="ECO:0000256" key="5">
    <source>
        <dbReference type="PROSITE-ProRule" id="PRU00721"/>
    </source>
</evidence>
<proteinExistence type="inferred from homology"/>
<dbReference type="GeneID" id="100023615"/>
<dbReference type="GeneTree" id="ENSGT00530000063779"/>
<gene>
    <name evidence="8" type="primary">XIRP2</name>
</gene>
<comment type="subcellular location">
    <subcellularLocation>
        <location evidence="1">Cell junction</location>
    </subcellularLocation>
</comment>
<dbReference type="PANTHER" id="PTHR22591">
    <property type="entry name" value="XIN"/>
    <property type="match status" value="1"/>
</dbReference>
<feature type="compositionally biased region" description="Polar residues" evidence="7">
    <location>
        <begin position="50"/>
        <end position="61"/>
    </location>
</feature>
<protein>
    <submittedName>
        <fullName evidence="8">Xin actin binding repeat containing 2</fullName>
    </submittedName>
</protein>
<feature type="repeat" description="Xin" evidence="5">
    <location>
        <begin position="345"/>
        <end position="360"/>
    </location>
</feature>
<feature type="repeat" description="Xin" evidence="5">
    <location>
        <begin position="385"/>
        <end position="400"/>
    </location>
</feature>
<keyword evidence="3" id="KW-0965">Cell junction</keyword>
<evidence type="ECO:0000313" key="8">
    <source>
        <dbReference type="Ensembl" id="ENSMODP00000050975.1"/>
    </source>
</evidence>
<comment type="domain">
    <text evidence="5">Xin repeats bind F-actin.</text>
</comment>
<feature type="region of interest" description="Disordered" evidence="7">
    <location>
        <begin position="1"/>
        <end position="95"/>
    </location>
</feature>
<feature type="repeat" description="Xin" evidence="5">
    <location>
        <begin position="539"/>
        <end position="554"/>
    </location>
</feature>
<feature type="repeat" description="Xin" evidence="5">
    <location>
        <begin position="787"/>
        <end position="802"/>
    </location>
</feature>
<reference evidence="8 9" key="1">
    <citation type="journal article" date="2007" name="Nature">
        <title>Genome of the marsupial Monodelphis domestica reveals innovation in non-coding sequences.</title>
        <authorList>
            <person name="Mikkelsen T.S."/>
            <person name="Wakefield M.J."/>
            <person name="Aken B."/>
            <person name="Amemiya C.T."/>
            <person name="Chang J.L."/>
            <person name="Duke S."/>
            <person name="Garber M."/>
            <person name="Gentles A.J."/>
            <person name="Goodstadt L."/>
            <person name="Heger A."/>
            <person name="Jurka J."/>
            <person name="Kamal M."/>
            <person name="Mauceli E."/>
            <person name="Searle S.M."/>
            <person name="Sharpe T."/>
            <person name="Baker M.L."/>
            <person name="Batzer M.A."/>
            <person name="Benos P.V."/>
            <person name="Belov K."/>
            <person name="Clamp M."/>
            <person name="Cook A."/>
            <person name="Cuff J."/>
            <person name="Das R."/>
            <person name="Davidow L."/>
            <person name="Deakin J.E."/>
            <person name="Fazzari M.J."/>
            <person name="Glass J.L."/>
            <person name="Grabherr M."/>
            <person name="Greally J.M."/>
            <person name="Gu W."/>
            <person name="Hore T.A."/>
            <person name="Huttley G.A."/>
            <person name="Kleber M."/>
            <person name="Jirtle R.L."/>
            <person name="Koina E."/>
            <person name="Lee J.T."/>
            <person name="Mahony S."/>
            <person name="Marra M.A."/>
            <person name="Miller R.D."/>
            <person name="Nicholls R.D."/>
            <person name="Oda M."/>
            <person name="Papenfuss A.T."/>
            <person name="Parra Z.E."/>
            <person name="Pollock D.D."/>
            <person name="Ray D.A."/>
            <person name="Schein J.E."/>
            <person name="Speed T.P."/>
            <person name="Thompson K."/>
            <person name="VandeBerg J.L."/>
            <person name="Wade C.M."/>
            <person name="Walker J.A."/>
            <person name="Waters P.D."/>
            <person name="Webber C."/>
            <person name="Weidman J.R."/>
            <person name="Xie X."/>
            <person name="Zody M.C."/>
            <person name="Baldwin J."/>
            <person name="Abdouelleil A."/>
            <person name="Abdulkadir J."/>
            <person name="Abebe A."/>
            <person name="Abera B."/>
            <person name="Abreu J."/>
            <person name="Acer S.C."/>
            <person name="Aftuck L."/>
            <person name="Alexander A."/>
            <person name="An P."/>
            <person name="Anderson E."/>
            <person name="Anderson S."/>
            <person name="Arachi H."/>
            <person name="Azer M."/>
            <person name="Bachantsang P."/>
            <person name="Barry A."/>
            <person name="Bayul T."/>
            <person name="Berlin A."/>
            <person name="Bessette D."/>
            <person name="Bloom T."/>
            <person name="Bloom T."/>
            <person name="Boguslavskiy L."/>
            <person name="Bonnet C."/>
            <person name="Boukhgalter B."/>
            <person name="Bourzgui I."/>
            <person name="Brown A."/>
            <person name="Cahill P."/>
            <person name="Channer S."/>
            <person name="Cheshatsang Y."/>
            <person name="Chuda L."/>
            <person name="Citroen M."/>
            <person name="Collymore A."/>
            <person name="Cooke P."/>
            <person name="Costello M."/>
            <person name="D'Aco K."/>
            <person name="Daza R."/>
            <person name="De Haan G."/>
            <person name="DeGray S."/>
            <person name="DeMaso C."/>
            <person name="Dhargay N."/>
            <person name="Dooley K."/>
            <person name="Dooley E."/>
            <person name="Doricent M."/>
            <person name="Dorje P."/>
            <person name="Dorjee K."/>
            <person name="Dupes A."/>
            <person name="Elong R."/>
            <person name="Falk J."/>
            <person name="Farina A."/>
            <person name="Faro S."/>
            <person name="Ferguson D."/>
            <person name="Fisher S."/>
            <person name="Foley C.D."/>
            <person name="Franke A."/>
            <person name="Friedrich D."/>
            <person name="Gadbois L."/>
            <person name="Gearin G."/>
            <person name="Gearin C.R."/>
            <person name="Giannoukos G."/>
            <person name="Goode T."/>
            <person name="Graham J."/>
            <person name="Grandbois E."/>
            <person name="Grewal S."/>
            <person name="Gyaltsen K."/>
            <person name="Hafez N."/>
            <person name="Hagos B."/>
            <person name="Hall J."/>
            <person name="Henson C."/>
            <person name="Hollinger A."/>
            <person name="Honan T."/>
            <person name="Huard M.D."/>
            <person name="Hughes L."/>
            <person name="Hurhula B."/>
            <person name="Husby M.E."/>
            <person name="Kamat A."/>
            <person name="Kanga B."/>
            <person name="Kashin S."/>
            <person name="Khazanovich D."/>
            <person name="Kisner P."/>
            <person name="Lance K."/>
            <person name="Lara M."/>
            <person name="Lee W."/>
            <person name="Lennon N."/>
            <person name="Letendre F."/>
            <person name="LeVine R."/>
            <person name="Lipovsky A."/>
            <person name="Liu X."/>
            <person name="Liu J."/>
            <person name="Liu S."/>
            <person name="Lokyitsang T."/>
            <person name="Lokyitsang Y."/>
            <person name="Lubonja R."/>
            <person name="Lui A."/>
            <person name="MacDonald P."/>
            <person name="Magnisalis V."/>
            <person name="Maru K."/>
            <person name="Matthews C."/>
            <person name="McCusker W."/>
            <person name="McDonough S."/>
            <person name="Mehta T."/>
            <person name="Meldrim J."/>
            <person name="Meneus L."/>
            <person name="Mihai O."/>
            <person name="Mihalev A."/>
            <person name="Mihova T."/>
            <person name="Mittelman R."/>
            <person name="Mlenga V."/>
            <person name="Montmayeur A."/>
            <person name="Mulrain L."/>
            <person name="Navidi A."/>
            <person name="Naylor J."/>
            <person name="Negash T."/>
            <person name="Nguyen T."/>
            <person name="Nguyen N."/>
            <person name="Nicol R."/>
            <person name="Norbu C."/>
            <person name="Norbu N."/>
            <person name="Novod N."/>
            <person name="O'Neill B."/>
            <person name="Osman S."/>
            <person name="Markiewicz E."/>
            <person name="Oyono O.L."/>
            <person name="Patti C."/>
            <person name="Phunkhang P."/>
            <person name="Pierre F."/>
            <person name="Priest M."/>
            <person name="Raghuraman S."/>
            <person name="Rege F."/>
            <person name="Reyes R."/>
            <person name="Rise C."/>
            <person name="Rogov P."/>
            <person name="Ross K."/>
            <person name="Ryan E."/>
            <person name="Settipalli S."/>
            <person name="Shea T."/>
            <person name="Sherpa N."/>
            <person name="Shi L."/>
            <person name="Shih D."/>
            <person name="Sparrow T."/>
            <person name="Spaulding J."/>
            <person name="Stalker J."/>
            <person name="Stange-Thomann N."/>
            <person name="Stavropoulos S."/>
            <person name="Stone C."/>
            <person name="Strader C."/>
            <person name="Tesfaye S."/>
            <person name="Thomson T."/>
            <person name="Thoulutsang Y."/>
            <person name="Thoulutsang D."/>
            <person name="Topham K."/>
            <person name="Topping I."/>
            <person name="Tsamla T."/>
            <person name="Vassiliev H."/>
            <person name="Vo A."/>
            <person name="Wangchuk T."/>
            <person name="Wangdi T."/>
            <person name="Weiand M."/>
            <person name="Wilkinson J."/>
            <person name="Wilson A."/>
            <person name="Yadav S."/>
            <person name="Young G."/>
            <person name="Yu Q."/>
            <person name="Zembek L."/>
            <person name="Zhong D."/>
            <person name="Zimmer A."/>
            <person name="Zwirko Z."/>
            <person name="Jaffe D.B."/>
            <person name="Alvarez P."/>
            <person name="Brockman W."/>
            <person name="Butler J."/>
            <person name="Chin C."/>
            <person name="Gnerre S."/>
            <person name="MacCallum I."/>
            <person name="Graves J.A."/>
            <person name="Ponting C.P."/>
            <person name="Breen M."/>
            <person name="Samollow P.B."/>
            <person name="Lander E.S."/>
            <person name="Lindblad-Toh K."/>
        </authorList>
    </citation>
    <scope>NUCLEOTIDE SEQUENCE [LARGE SCALE GENOMIC DNA]</scope>
</reference>
<feature type="repeat" description="Xin" evidence="5">
    <location>
        <begin position="825"/>
        <end position="840"/>
    </location>
</feature>
<dbReference type="InterPro" id="IPR012510">
    <property type="entry name" value="Actin-binding_Xin_repeat"/>
</dbReference>
<dbReference type="GO" id="GO:0005925">
    <property type="term" value="C:focal adhesion"/>
    <property type="evidence" value="ECO:0007669"/>
    <property type="project" value="Ensembl"/>
</dbReference>
<dbReference type="PROSITE" id="PS51389">
    <property type="entry name" value="XIN"/>
    <property type="match status" value="22"/>
</dbReference>
<dbReference type="InParanoid" id="A0A5F8GTW9"/>
<feature type="repeat" description="Xin" evidence="5">
    <location>
        <begin position="1158"/>
        <end position="1173"/>
    </location>
</feature>
<feature type="compositionally biased region" description="Basic and acidic residues" evidence="7">
    <location>
        <begin position="2457"/>
        <end position="2474"/>
    </location>
</feature>
<feature type="region of interest" description="Disordered" evidence="7">
    <location>
        <begin position="2816"/>
        <end position="2846"/>
    </location>
</feature>
<feature type="repeat" description="Xin" evidence="5">
    <location>
        <begin position="461"/>
        <end position="476"/>
    </location>
</feature>
<dbReference type="Ensembl" id="ENSMODT00000052621.1">
    <property type="protein sequence ID" value="ENSMODP00000050975.1"/>
    <property type="gene ID" value="ENSMODG00000007546.5"/>
</dbReference>
<reference evidence="8" key="3">
    <citation type="submission" date="2025-09" db="UniProtKB">
        <authorList>
            <consortium name="Ensembl"/>
        </authorList>
    </citation>
    <scope>IDENTIFICATION</scope>
</reference>
<evidence type="ECO:0000256" key="3">
    <source>
        <dbReference type="ARBA" id="ARBA00022949"/>
    </source>
</evidence>
<comment type="similarity">
    <text evidence="5">Belongs to the Xin family.</text>
</comment>
<feature type="compositionally biased region" description="Basic and acidic residues" evidence="7">
    <location>
        <begin position="2615"/>
        <end position="2628"/>
    </location>
</feature>
<dbReference type="Bgee" id="ENSMODG00000007546">
    <property type="expression patterns" value="Expressed in skeletal muscle tissue and 5 other cell types or tissues"/>
</dbReference>
<feature type="compositionally biased region" description="Polar residues" evidence="7">
    <location>
        <begin position="2829"/>
        <end position="2839"/>
    </location>
</feature>
<feature type="repeat" description="Xin" evidence="5">
    <location>
        <begin position="1296"/>
        <end position="1311"/>
    </location>
</feature>
<dbReference type="InterPro" id="IPR030072">
    <property type="entry name" value="XIRP1/XIRP2"/>
</dbReference>
<name>A0A5F8GTW9_MONDO</name>
<keyword evidence="9" id="KW-1185">Reference proteome</keyword>
<dbReference type="GO" id="GO:0051015">
    <property type="term" value="F:actin filament binding"/>
    <property type="evidence" value="ECO:0000318"/>
    <property type="project" value="GO_Central"/>
</dbReference>
<feature type="compositionally biased region" description="Polar residues" evidence="7">
    <location>
        <begin position="2919"/>
        <end position="2930"/>
    </location>
</feature>
<keyword evidence="4 5" id="KW-0009">Actin-binding</keyword>
<feature type="repeat" description="Xin" evidence="5">
    <location>
        <begin position="864"/>
        <end position="879"/>
    </location>
</feature>
<feature type="compositionally biased region" description="Polar residues" evidence="7">
    <location>
        <begin position="2160"/>
        <end position="2190"/>
    </location>
</feature>
<feature type="repeat" description="Xin" evidence="5">
    <location>
        <begin position="1009"/>
        <end position="1024"/>
    </location>
</feature>
<feature type="repeat" description="Xin" evidence="5">
    <location>
        <begin position="1223"/>
        <end position="1238"/>
    </location>
</feature>
<accession>A0A5F8GTW9</accession>
<evidence type="ECO:0000256" key="2">
    <source>
        <dbReference type="ARBA" id="ARBA00022737"/>
    </source>
</evidence>
<feature type="repeat" description="Xin" evidence="5">
    <location>
        <begin position="1121"/>
        <end position="1136"/>
    </location>
</feature>
<dbReference type="Pfam" id="PF08043">
    <property type="entry name" value="Xin"/>
    <property type="match status" value="18"/>
</dbReference>
<feature type="repeat" description="Xin" evidence="5">
    <location>
        <begin position="1083"/>
        <end position="1098"/>
    </location>
</feature>
<evidence type="ECO:0000256" key="1">
    <source>
        <dbReference type="ARBA" id="ARBA00004282"/>
    </source>
</evidence>